<dbReference type="PANTHER" id="PTHR43283:SF11">
    <property type="entry name" value="BETA-LACTAMASE-RELATED DOMAIN-CONTAINING PROTEIN"/>
    <property type="match status" value="1"/>
</dbReference>
<dbReference type="EMBL" id="JBHTLD010000056">
    <property type="protein sequence ID" value="MFD1186189.1"/>
    <property type="molecule type" value="Genomic_DNA"/>
</dbReference>
<dbReference type="Pfam" id="PF00144">
    <property type="entry name" value="Beta-lactamase"/>
    <property type="match status" value="1"/>
</dbReference>
<dbReference type="InterPro" id="IPR050789">
    <property type="entry name" value="Diverse_Enzym_Activities"/>
</dbReference>
<organism evidence="4 5">
    <name type="scientific">Pontibacter rugosus</name>
    <dbReference type="NCBI Taxonomy" id="1745966"/>
    <lineage>
        <taxon>Bacteria</taxon>
        <taxon>Pseudomonadati</taxon>
        <taxon>Bacteroidota</taxon>
        <taxon>Cytophagia</taxon>
        <taxon>Cytophagales</taxon>
        <taxon>Hymenobacteraceae</taxon>
        <taxon>Pontibacter</taxon>
    </lineage>
</organism>
<feature type="signal peptide" evidence="2">
    <location>
        <begin position="1"/>
        <end position="22"/>
    </location>
</feature>
<evidence type="ECO:0000259" key="3">
    <source>
        <dbReference type="Pfam" id="PF00144"/>
    </source>
</evidence>
<evidence type="ECO:0000313" key="4">
    <source>
        <dbReference type="EMBL" id="MFD1186189.1"/>
    </source>
</evidence>
<proteinExistence type="predicted"/>
<keyword evidence="1 4" id="KW-0378">Hydrolase</keyword>
<dbReference type="PROSITE" id="PS51257">
    <property type="entry name" value="PROKAR_LIPOPROTEIN"/>
    <property type="match status" value="1"/>
</dbReference>
<accession>A0ABW3SMQ8</accession>
<dbReference type="GO" id="GO:0016787">
    <property type="term" value="F:hydrolase activity"/>
    <property type="evidence" value="ECO:0007669"/>
    <property type="project" value="UniProtKB-KW"/>
</dbReference>
<reference evidence="5" key="1">
    <citation type="journal article" date="2019" name="Int. J. Syst. Evol. Microbiol.">
        <title>The Global Catalogue of Microorganisms (GCM) 10K type strain sequencing project: providing services to taxonomists for standard genome sequencing and annotation.</title>
        <authorList>
            <consortium name="The Broad Institute Genomics Platform"/>
            <consortium name="The Broad Institute Genome Sequencing Center for Infectious Disease"/>
            <person name="Wu L."/>
            <person name="Ma J."/>
        </authorList>
    </citation>
    <scope>NUCLEOTIDE SEQUENCE [LARGE SCALE GENOMIC DNA]</scope>
    <source>
        <strain evidence="5">JCM 31319</strain>
    </source>
</reference>
<dbReference type="PANTHER" id="PTHR43283">
    <property type="entry name" value="BETA-LACTAMASE-RELATED"/>
    <property type="match status" value="1"/>
</dbReference>
<dbReference type="Gene3D" id="3.40.710.10">
    <property type="entry name" value="DD-peptidase/beta-lactamase superfamily"/>
    <property type="match status" value="1"/>
</dbReference>
<dbReference type="RefSeq" id="WP_377525501.1">
    <property type="nucleotide sequence ID" value="NZ_JBHTLD010000056.1"/>
</dbReference>
<feature type="chain" id="PRO_5046912107" evidence="2">
    <location>
        <begin position="23"/>
        <end position="400"/>
    </location>
</feature>
<evidence type="ECO:0000256" key="2">
    <source>
        <dbReference type="SAM" id="SignalP"/>
    </source>
</evidence>
<keyword evidence="2" id="KW-0732">Signal</keyword>
<dbReference type="InterPro" id="IPR012338">
    <property type="entry name" value="Beta-lactam/transpept-like"/>
</dbReference>
<name>A0ABW3SMQ8_9BACT</name>
<dbReference type="EC" id="3.-.-.-" evidence="4"/>
<feature type="domain" description="Beta-lactamase-related" evidence="3">
    <location>
        <begin position="132"/>
        <end position="381"/>
    </location>
</feature>
<dbReference type="SUPFAM" id="SSF56601">
    <property type="entry name" value="beta-lactamase/transpeptidase-like"/>
    <property type="match status" value="1"/>
</dbReference>
<dbReference type="Proteomes" id="UP001597094">
    <property type="component" value="Unassembled WGS sequence"/>
</dbReference>
<evidence type="ECO:0000256" key="1">
    <source>
        <dbReference type="ARBA" id="ARBA00022801"/>
    </source>
</evidence>
<sequence length="400" mass="45251">MRNLIFNIMLRKSILPFALAFALLSCQQQPQQIAGTTTEASAAKVYYPGEGDDWKHRKPEELGLDAAKLEAAVAWAKTQETQQMPKDFSTQEEIFGKPLGPLPATRANTNGIILKDGYIVAEWGDTKAADPTYSVAKSFLSTILGLTLDKGKVQSINDPVAKYINDGGYTSEHNSKITWEHHARQTSEWQGELWGKKDDFVGQEEYGRGERKPRELQEPGTFYEYNDTRINRFALSLLRVWEKPLPEVLEDEIMDPINASETWRWVPYRNSVAAVNGKQMPSVSGGTRWGGGLWISARDEARFGYLFLRNGRWKDKQIISEDWVKKATTVRGPVGPDYGYLWWLNTGGEAWPDAPTTSYAALGAGQNTVWVDPEHDLVIVWRWHNGNQNELFKRVLEAVK</sequence>
<protein>
    <submittedName>
        <fullName evidence="4">Serine hydrolase domain-containing protein</fullName>
        <ecNumber evidence="4">3.-.-.-</ecNumber>
    </submittedName>
</protein>
<dbReference type="InterPro" id="IPR001466">
    <property type="entry name" value="Beta-lactam-related"/>
</dbReference>
<evidence type="ECO:0000313" key="5">
    <source>
        <dbReference type="Proteomes" id="UP001597094"/>
    </source>
</evidence>
<comment type="caution">
    <text evidence="4">The sequence shown here is derived from an EMBL/GenBank/DDBJ whole genome shotgun (WGS) entry which is preliminary data.</text>
</comment>
<gene>
    <name evidence="4" type="ORF">ACFQ2O_08245</name>
</gene>
<keyword evidence="5" id="KW-1185">Reference proteome</keyword>